<dbReference type="Proteomes" id="UP001190700">
    <property type="component" value="Unassembled WGS sequence"/>
</dbReference>
<sequence>MAKLPPACSSCLRLTLVFTVLLWAAFKVSTDEAAENQVVEEGTHAAWTDGVSDESIGDLCCGPRGSNYTVSSCLSQCTGYSYFVVEAGGVCSCDHEYKVPASLRGGLCGAAKQKTRCGLSDTFCPRVFSVQRILREYFAHKRVSVGALTDNLESTLDEGLDRILEAATGNWTPSAPVQGKPQEKLPAKELLRGSPTGLVQKDKEVACSGETDVEEVAASPYLRGLLSHSGELRIRKNGAATP</sequence>
<protein>
    <submittedName>
        <fullName evidence="2">Uncharacterized protein</fullName>
    </submittedName>
</protein>
<proteinExistence type="predicted"/>
<feature type="chain" id="PRO_5042163841" evidence="1">
    <location>
        <begin position="31"/>
        <end position="242"/>
    </location>
</feature>
<reference evidence="2 3" key="1">
    <citation type="journal article" date="2015" name="Genome Biol. Evol.">
        <title>Comparative Genomics of a Bacterivorous Green Alga Reveals Evolutionary Causalities and Consequences of Phago-Mixotrophic Mode of Nutrition.</title>
        <authorList>
            <person name="Burns J.A."/>
            <person name="Paasch A."/>
            <person name="Narechania A."/>
            <person name="Kim E."/>
        </authorList>
    </citation>
    <scope>NUCLEOTIDE SEQUENCE [LARGE SCALE GENOMIC DNA]</scope>
    <source>
        <strain evidence="2 3">PLY_AMNH</strain>
    </source>
</reference>
<keyword evidence="1" id="KW-0732">Signal</keyword>
<evidence type="ECO:0000256" key="1">
    <source>
        <dbReference type="SAM" id="SignalP"/>
    </source>
</evidence>
<evidence type="ECO:0000313" key="3">
    <source>
        <dbReference type="Proteomes" id="UP001190700"/>
    </source>
</evidence>
<evidence type="ECO:0000313" key="2">
    <source>
        <dbReference type="EMBL" id="KAK3241709.1"/>
    </source>
</evidence>
<gene>
    <name evidence="2" type="ORF">CYMTET_48556</name>
</gene>
<comment type="caution">
    <text evidence="2">The sequence shown here is derived from an EMBL/GenBank/DDBJ whole genome shotgun (WGS) entry which is preliminary data.</text>
</comment>
<name>A0AAE0BTB4_9CHLO</name>
<dbReference type="AlphaFoldDB" id="A0AAE0BTB4"/>
<feature type="signal peptide" evidence="1">
    <location>
        <begin position="1"/>
        <end position="30"/>
    </location>
</feature>
<organism evidence="2 3">
    <name type="scientific">Cymbomonas tetramitiformis</name>
    <dbReference type="NCBI Taxonomy" id="36881"/>
    <lineage>
        <taxon>Eukaryota</taxon>
        <taxon>Viridiplantae</taxon>
        <taxon>Chlorophyta</taxon>
        <taxon>Pyramimonadophyceae</taxon>
        <taxon>Pyramimonadales</taxon>
        <taxon>Pyramimonadaceae</taxon>
        <taxon>Cymbomonas</taxon>
    </lineage>
</organism>
<accession>A0AAE0BTB4</accession>
<dbReference type="EMBL" id="LGRX02033331">
    <property type="protein sequence ID" value="KAK3241709.1"/>
    <property type="molecule type" value="Genomic_DNA"/>
</dbReference>
<keyword evidence="3" id="KW-1185">Reference proteome</keyword>